<keyword evidence="3" id="KW-1185">Reference proteome</keyword>
<comment type="caution">
    <text evidence="2">The sequence shown here is derived from an EMBL/GenBank/DDBJ whole genome shotgun (WGS) entry which is preliminary data.</text>
</comment>
<sequence length="419" mass="44131">MRLRARRSGAVLTVLAAAGAALVPAGAPAVAVSAANAVVVWNQHTEDTIRNAGPFVPHVALINRAMVHGAVYDAVNGIARTHRPYLVQVDAQPGDSVDAAAATAAFRMLTHLFPAQTAALQGKYDTALAAVPDGPAKLGGITDGEQAATAMIEARTGDGRGGPADVVIGTEPGQWRPTPPAFAIDPAPWAGNVKPFLVPDVAALRSGGPNPLTSAAYAEEFNEVKSVGSRTSTTRTADQTDAARWWASVPQEAMLRALATGHGLSAPDSARLFAQVGLSTADAVIACHNDKAHWKSWRPVTAIHEAANDGNPATAPDPSWVPLLDTPPWYEHSSGHSCNISAWSYALTDFFGTDKVAFSGFNAVTGTTRSFTRFSQARKEIIDARVWGGIHFRTADHHGAVIGKKVAHYGAKHYFQPVR</sequence>
<gene>
    <name evidence="2" type="ORF">Cci01nite_14000</name>
</gene>
<evidence type="ECO:0000313" key="3">
    <source>
        <dbReference type="Proteomes" id="UP000659904"/>
    </source>
</evidence>
<keyword evidence="1" id="KW-0732">Signal</keyword>
<feature type="chain" id="PRO_5038954882" description="PAP2 superfamily protein" evidence="1">
    <location>
        <begin position="30"/>
        <end position="419"/>
    </location>
</feature>
<accession>A0A8J3K3Y3</accession>
<name>A0A8J3K3Y3_9ACTN</name>
<dbReference type="PANTHER" id="PTHR34599:SF1">
    <property type="entry name" value="PHOSPHATIDIC ACID PHOSPHATASE TYPE 2_HALOPEROXIDASE DOMAIN-CONTAINING PROTEIN"/>
    <property type="match status" value="1"/>
</dbReference>
<dbReference type="InterPro" id="IPR052559">
    <property type="entry name" value="V-haloperoxidase"/>
</dbReference>
<dbReference type="PANTHER" id="PTHR34599">
    <property type="entry name" value="PEROXIDASE-RELATED"/>
    <property type="match status" value="1"/>
</dbReference>
<dbReference type="Proteomes" id="UP000659904">
    <property type="component" value="Unassembled WGS sequence"/>
</dbReference>
<dbReference type="InterPro" id="IPR036938">
    <property type="entry name" value="PAP2/HPO_sf"/>
</dbReference>
<dbReference type="EMBL" id="BONH01000004">
    <property type="protein sequence ID" value="GIF96306.1"/>
    <property type="molecule type" value="Genomic_DNA"/>
</dbReference>
<evidence type="ECO:0000313" key="2">
    <source>
        <dbReference type="EMBL" id="GIF96306.1"/>
    </source>
</evidence>
<evidence type="ECO:0008006" key="4">
    <source>
        <dbReference type="Google" id="ProtNLM"/>
    </source>
</evidence>
<proteinExistence type="predicted"/>
<protein>
    <recommendedName>
        <fullName evidence="4">PAP2 superfamily protein</fullName>
    </recommendedName>
</protein>
<feature type="signal peptide" evidence="1">
    <location>
        <begin position="1"/>
        <end position="29"/>
    </location>
</feature>
<dbReference type="SUPFAM" id="SSF48317">
    <property type="entry name" value="Acid phosphatase/Vanadium-dependent haloperoxidase"/>
    <property type="match status" value="1"/>
</dbReference>
<evidence type="ECO:0000256" key="1">
    <source>
        <dbReference type="SAM" id="SignalP"/>
    </source>
</evidence>
<dbReference type="Gene3D" id="1.10.606.20">
    <property type="match status" value="1"/>
</dbReference>
<organism evidence="2 3">
    <name type="scientific">Catellatospora citrea</name>
    <dbReference type="NCBI Taxonomy" id="53366"/>
    <lineage>
        <taxon>Bacteria</taxon>
        <taxon>Bacillati</taxon>
        <taxon>Actinomycetota</taxon>
        <taxon>Actinomycetes</taxon>
        <taxon>Micromonosporales</taxon>
        <taxon>Micromonosporaceae</taxon>
        <taxon>Catellatospora</taxon>
    </lineage>
</organism>
<dbReference type="RefSeq" id="WP_120322025.1">
    <property type="nucleotide sequence ID" value="NZ_BONH01000004.1"/>
</dbReference>
<dbReference type="CDD" id="cd03398">
    <property type="entry name" value="PAP2_haloperoxidase"/>
    <property type="match status" value="1"/>
</dbReference>
<reference evidence="2 3" key="1">
    <citation type="submission" date="2021-01" db="EMBL/GenBank/DDBJ databases">
        <title>Whole genome shotgun sequence of Catellatospora citrea NBRC 14495.</title>
        <authorList>
            <person name="Komaki H."/>
            <person name="Tamura T."/>
        </authorList>
    </citation>
    <scope>NUCLEOTIDE SEQUENCE [LARGE SCALE GENOMIC DNA]</scope>
    <source>
        <strain evidence="2 3">NBRC 14495</strain>
    </source>
</reference>
<dbReference type="AlphaFoldDB" id="A0A8J3K3Y3"/>